<dbReference type="AlphaFoldDB" id="F8X1V7"/>
<evidence type="ECO:0000313" key="1">
    <source>
        <dbReference type="EMBL" id="EGK06091.1"/>
    </source>
</evidence>
<reference evidence="1 2" key="1">
    <citation type="submission" date="2011-04" db="EMBL/GenBank/DDBJ databases">
        <title>The Genome Sequence of Dysgonomonas mossii DSM 22836.</title>
        <authorList>
            <consortium name="The Broad Institute Genome Sequencing Platform"/>
            <person name="Earl A."/>
            <person name="Ward D."/>
            <person name="Feldgarden M."/>
            <person name="Gevers D."/>
            <person name="Pudlo N."/>
            <person name="Martens E."/>
            <person name="Allen-Vercoe E."/>
            <person name="Young S.K."/>
            <person name="Zeng Q."/>
            <person name="Gargeya S."/>
            <person name="Fitzgerald M."/>
            <person name="Haas B."/>
            <person name="Abouelleil A."/>
            <person name="Alvarado L."/>
            <person name="Arachchi H.M."/>
            <person name="Berlin A."/>
            <person name="Brown A."/>
            <person name="Chapman S.B."/>
            <person name="Chen Z."/>
            <person name="Dunbar C."/>
            <person name="Freedman E."/>
            <person name="Gearin G."/>
            <person name="Gellesch M."/>
            <person name="Goldberg J."/>
            <person name="Griggs A."/>
            <person name="Gujja S."/>
            <person name="Heiman D."/>
            <person name="Howarth C."/>
            <person name="Larson L."/>
            <person name="Lui A."/>
            <person name="MacDonald P.J.P."/>
            <person name="Mehta T."/>
            <person name="Montmayeur A."/>
            <person name="Murphy C."/>
            <person name="Neiman D."/>
            <person name="Pearson M."/>
            <person name="Priest M."/>
            <person name="Roberts A."/>
            <person name="Saif S."/>
            <person name="Shea T."/>
            <person name="Shenoy N."/>
            <person name="Sisk P."/>
            <person name="Stolte C."/>
            <person name="Sykes S."/>
            <person name="Yandava C."/>
            <person name="Wortman J."/>
            <person name="Nusbaum C."/>
            <person name="Birren B."/>
        </authorList>
    </citation>
    <scope>NUCLEOTIDE SEQUENCE [LARGE SCALE GENOMIC DNA]</scope>
    <source>
        <strain evidence="1 2">DSM 22836</strain>
    </source>
</reference>
<evidence type="ECO:0000313" key="2">
    <source>
        <dbReference type="Proteomes" id="UP000006420"/>
    </source>
</evidence>
<accession>F8X1V7</accession>
<dbReference type="EMBL" id="ADLW01000010">
    <property type="protein sequence ID" value="EGK06091.1"/>
    <property type="molecule type" value="Genomic_DNA"/>
</dbReference>
<dbReference type="Proteomes" id="UP000006420">
    <property type="component" value="Unassembled WGS sequence"/>
</dbReference>
<organism evidence="1 2">
    <name type="scientific">Dysgonomonas mossii DSM 22836</name>
    <dbReference type="NCBI Taxonomy" id="742767"/>
    <lineage>
        <taxon>Bacteria</taxon>
        <taxon>Pseudomonadati</taxon>
        <taxon>Bacteroidota</taxon>
        <taxon>Bacteroidia</taxon>
        <taxon>Bacteroidales</taxon>
        <taxon>Dysgonomonadaceae</taxon>
        <taxon>Dysgonomonas</taxon>
    </lineage>
</organism>
<gene>
    <name evidence="1" type="ORF">HMPREF9456_02355</name>
</gene>
<evidence type="ECO:0008006" key="3">
    <source>
        <dbReference type="Google" id="ProtNLM"/>
    </source>
</evidence>
<dbReference type="HOGENOM" id="CLU_3183004_0_0_10"/>
<keyword evidence="2" id="KW-1185">Reference proteome</keyword>
<protein>
    <recommendedName>
        <fullName evidence="3">DUF4372 domain-containing protein</fullName>
    </recommendedName>
</protein>
<sequence length="46" mass="5771">MFLNEYFKKDLKSFFRSFFMSIFARKKDIEYRKNTTRTISISRYSK</sequence>
<comment type="caution">
    <text evidence="1">The sequence shown here is derived from an EMBL/GenBank/DDBJ whole genome shotgun (WGS) entry which is preliminary data.</text>
</comment>
<proteinExistence type="predicted"/>
<name>F8X1V7_9BACT</name>